<dbReference type="Proteomes" id="UP001601992">
    <property type="component" value="Unassembled WGS sequence"/>
</dbReference>
<dbReference type="Gene3D" id="3.40.50.970">
    <property type="match status" value="2"/>
</dbReference>
<evidence type="ECO:0000259" key="13">
    <source>
        <dbReference type="Pfam" id="PF02776"/>
    </source>
</evidence>
<feature type="domain" description="Thiamine pyrophosphate enzyme TPP-binding" evidence="12">
    <location>
        <begin position="380"/>
        <end position="526"/>
    </location>
</feature>
<evidence type="ECO:0000256" key="9">
    <source>
        <dbReference type="ARBA" id="ARBA00048670"/>
    </source>
</evidence>
<keyword evidence="7 10" id="KW-0786">Thiamine pyrophosphate</keyword>
<dbReference type="Gene3D" id="3.40.50.1220">
    <property type="entry name" value="TPP-binding domain"/>
    <property type="match status" value="1"/>
</dbReference>
<organism evidence="14 15">
    <name type="scientific">Nocardia jiangxiensis</name>
    <dbReference type="NCBI Taxonomy" id="282685"/>
    <lineage>
        <taxon>Bacteria</taxon>
        <taxon>Bacillati</taxon>
        <taxon>Actinomycetota</taxon>
        <taxon>Actinomycetes</taxon>
        <taxon>Mycobacteriales</taxon>
        <taxon>Nocardiaceae</taxon>
        <taxon>Nocardia</taxon>
    </lineage>
</organism>
<comment type="catalytic activity">
    <reaction evidence="9">
        <text>2 pyruvate + H(+) = (2S)-2-acetolactate + CO2</text>
        <dbReference type="Rhea" id="RHEA:25249"/>
        <dbReference type="ChEBI" id="CHEBI:15361"/>
        <dbReference type="ChEBI" id="CHEBI:15378"/>
        <dbReference type="ChEBI" id="CHEBI:16526"/>
        <dbReference type="ChEBI" id="CHEBI:58476"/>
        <dbReference type="EC" id="2.2.1.6"/>
    </reaction>
</comment>
<evidence type="ECO:0000259" key="12">
    <source>
        <dbReference type="Pfam" id="PF02775"/>
    </source>
</evidence>
<keyword evidence="8" id="KW-0100">Branched-chain amino acid biosynthesis</keyword>
<dbReference type="PANTHER" id="PTHR18968">
    <property type="entry name" value="THIAMINE PYROPHOSPHATE ENZYMES"/>
    <property type="match status" value="1"/>
</dbReference>
<protein>
    <recommendedName>
        <fullName evidence="4">acetolactate synthase</fullName>
        <ecNumber evidence="4">2.2.1.6</ecNumber>
    </recommendedName>
</protein>
<evidence type="ECO:0000256" key="7">
    <source>
        <dbReference type="ARBA" id="ARBA00023052"/>
    </source>
</evidence>
<feature type="domain" description="Thiamine pyrophosphate enzyme central" evidence="11">
    <location>
        <begin position="188"/>
        <end position="318"/>
    </location>
</feature>
<dbReference type="EC" id="2.2.1.6" evidence="4"/>
<accession>A0ABW6RRE0</accession>
<keyword evidence="6" id="KW-0274">FAD</keyword>
<dbReference type="CDD" id="cd00568">
    <property type="entry name" value="TPP_enzymes"/>
    <property type="match status" value="1"/>
</dbReference>
<sequence length="539" mass="57028">MFVHEVMAQEVAATGVDTMFGLIGDANMFMVNSFVERQHGTYVSAVHEASAVMMAHGYALRGARLGVATVTQGPGLTNTATALTDCVRSSSPVLLITGDTAPNNRLNRQTFDQEPLVRATGAGYVLVTGPDEVRSAVRLAARRAIAESRPFVLNCPTEYQWQEVGAADDDEDPWSGSEKHPEISEDVLDEALSVIASARRPLVLAGHGVIGKEQRQAVLAFAERIGAPIATTLRARNLYSAAEGCVGVCGTVSTEPGVRAIGESDCIIAFGASLNTWTTVRNSLIAGKRVVHIDTNEAGFRREVPVTATVPGDAAVVAPQFIEALDAAGVPPTGFRDRVTAGVEQTDLVWDTALGQRVTLAGVLSAMNRALPRYRTVVYDGGRFEGEAYKYIWATDYRSQVLTTDFGVVGLGMGAAIGAASAARDEPTVLVTGDGGFMMNGMAELHSAIRAGLPLIVVICNDSSYGAEYDQFVNRGLDPSLSLFDWPDFAEVARALGADGLTVDTVADVPGAIAAFQSPIRPVVIDLRIGVADIPEVPH</sequence>
<name>A0ABW6RRE0_9NOCA</name>
<dbReference type="InterPro" id="IPR012001">
    <property type="entry name" value="Thiamin_PyroP_enz_TPP-bd_dom"/>
</dbReference>
<keyword evidence="8" id="KW-0028">Amino-acid biosynthesis</keyword>
<comment type="pathway">
    <text evidence="1">Amino-acid biosynthesis; L-isoleucine biosynthesis; L-isoleucine from 2-oxobutanoate: step 1/4.</text>
</comment>
<dbReference type="InterPro" id="IPR029035">
    <property type="entry name" value="DHS-like_NAD/FAD-binding_dom"/>
</dbReference>
<evidence type="ECO:0000256" key="6">
    <source>
        <dbReference type="ARBA" id="ARBA00022827"/>
    </source>
</evidence>
<reference evidence="14 15" key="1">
    <citation type="submission" date="2024-10" db="EMBL/GenBank/DDBJ databases">
        <title>The Natural Products Discovery Center: Release of the First 8490 Sequenced Strains for Exploring Actinobacteria Biosynthetic Diversity.</title>
        <authorList>
            <person name="Kalkreuter E."/>
            <person name="Kautsar S.A."/>
            <person name="Yang D."/>
            <person name="Bader C.D."/>
            <person name="Teijaro C.N."/>
            <person name="Fluegel L."/>
            <person name="Davis C.M."/>
            <person name="Simpson J.R."/>
            <person name="Lauterbach L."/>
            <person name="Steele A.D."/>
            <person name="Gui C."/>
            <person name="Meng S."/>
            <person name="Li G."/>
            <person name="Viehrig K."/>
            <person name="Ye F."/>
            <person name="Su P."/>
            <person name="Kiefer A.F."/>
            <person name="Nichols A."/>
            <person name="Cepeda A.J."/>
            <person name="Yan W."/>
            <person name="Fan B."/>
            <person name="Jiang Y."/>
            <person name="Adhikari A."/>
            <person name="Zheng C.-J."/>
            <person name="Schuster L."/>
            <person name="Cowan T.M."/>
            <person name="Smanski M.J."/>
            <person name="Chevrette M.G."/>
            <person name="De Carvalho L.P.S."/>
            <person name="Shen B."/>
        </authorList>
    </citation>
    <scope>NUCLEOTIDE SEQUENCE [LARGE SCALE GENOMIC DNA]</scope>
    <source>
        <strain evidence="14 15">NPDC002593</strain>
    </source>
</reference>
<dbReference type="SUPFAM" id="SSF52467">
    <property type="entry name" value="DHS-like NAD/FAD-binding domain"/>
    <property type="match status" value="1"/>
</dbReference>
<dbReference type="EMBL" id="JBIAQY010000001">
    <property type="protein sequence ID" value="MFF3566566.1"/>
    <property type="molecule type" value="Genomic_DNA"/>
</dbReference>
<evidence type="ECO:0000256" key="5">
    <source>
        <dbReference type="ARBA" id="ARBA00022630"/>
    </source>
</evidence>
<evidence type="ECO:0000256" key="10">
    <source>
        <dbReference type="RuleBase" id="RU362132"/>
    </source>
</evidence>
<comment type="pathway">
    <text evidence="2">Amino-acid biosynthesis; L-valine biosynthesis; L-valine from pyruvate: step 1/4.</text>
</comment>
<evidence type="ECO:0000256" key="8">
    <source>
        <dbReference type="ARBA" id="ARBA00023304"/>
    </source>
</evidence>
<dbReference type="PANTHER" id="PTHR18968:SF13">
    <property type="entry name" value="ACETOLACTATE SYNTHASE CATALYTIC SUBUNIT, MITOCHONDRIAL"/>
    <property type="match status" value="1"/>
</dbReference>
<gene>
    <name evidence="14" type="ORF">ACFYXQ_02165</name>
</gene>
<dbReference type="Pfam" id="PF02776">
    <property type="entry name" value="TPP_enzyme_N"/>
    <property type="match status" value="1"/>
</dbReference>
<keyword evidence="15" id="KW-1185">Reference proteome</keyword>
<dbReference type="InterPro" id="IPR029061">
    <property type="entry name" value="THDP-binding"/>
</dbReference>
<evidence type="ECO:0000256" key="4">
    <source>
        <dbReference type="ARBA" id="ARBA00013145"/>
    </source>
</evidence>
<evidence type="ECO:0000313" key="14">
    <source>
        <dbReference type="EMBL" id="MFF3566566.1"/>
    </source>
</evidence>
<dbReference type="InterPro" id="IPR011766">
    <property type="entry name" value="TPP_enzyme_TPP-bd"/>
</dbReference>
<dbReference type="SUPFAM" id="SSF52518">
    <property type="entry name" value="Thiamin diphosphate-binding fold (THDP-binding)"/>
    <property type="match status" value="2"/>
</dbReference>
<evidence type="ECO:0000259" key="11">
    <source>
        <dbReference type="Pfam" id="PF00205"/>
    </source>
</evidence>
<dbReference type="CDD" id="cd07035">
    <property type="entry name" value="TPP_PYR_POX_like"/>
    <property type="match status" value="1"/>
</dbReference>
<dbReference type="InterPro" id="IPR045229">
    <property type="entry name" value="TPP_enz"/>
</dbReference>
<comment type="similarity">
    <text evidence="3 10">Belongs to the TPP enzyme family.</text>
</comment>
<dbReference type="Pfam" id="PF02775">
    <property type="entry name" value="TPP_enzyme_C"/>
    <property type="match status" value="1"/>
</dbReference>
<dbReference type="Pfam" id="PF00205">
    <property type="entry name" value="TPP_enzyme_M"/>
    <property type="match status" value="1"/>
</dbReference>
<evidence type="ECO:0000313" key="15">
    <source>
        <dbReference type="Proteomes" id="UP001601992"/>
    </source>
</evidence>
<evidence type="ECO:0000256" key="1">
    <source>
        <dbReference type="ARBA" id="ARBA00004974"/>
    </source>
</evidence>
<dbReference type="RefSeq" id="WP_387402436.1">
    <property type="nucleotide sequence ID" value="NZ_JBIAQY010000001.1"/>
</dbReference>
<dbReference type="InterPro" id="IPR012000">
    <property type="entry name" value="Thiamin_PyroP_enz_cen_dom"/>
</dbReference>
<evidence type="ECO:0000256" key="2">
    <source>
        <dbReference type="ARBA" id="ARBA00005025"/>
    </source>
</evidence>
<keyword evidence="5" id="KW-0285">Flavoprotein</keyword>
<comment type="caution">
    <text evidence="14">The sequence shown here is derived from an EMBL/GenBank/DDBJ whole genome shotgun (WGS) entry which is preliminary data.</text>
</comment>
<evidence type="ECO:0000256" key="3">
    <source>
        <dbReference type="ARBA" id="ARBA00007812"/>
    </source>
</evidence>
<feature type="domain" description="Thiamine pyrophosphate enzyme N-terminal TPP-binding" evidence="13">
    <location>
        <begin position="3"/>
        <end position="112"/>
    </location>
</feature>
<proteinExistence type="inferred from homology"/>